<evidence type="ECO:0000256" key="1">
    <source>
        <dbReference type="SAM" id="MobiDB-lite"/>
    </source>
</evidence>
<protein>
    <submittedName>
        <fullName evidence="3">Uncharacterized protein</fullName>
    </submittedName>
</protein>
<dbReference type="AlphaFoldDB" id="A0A0M3HZZ6"/>
<accession>A0A0M3HZZ6</accession>
<name>A0A0M3HZZ6_ASCLU</name>
<evidence type="ECO:0000313" key="3">
    <source>
        <dbReference type="WBParaSite" id="ALUE_0000935801-mRNA-1"/>
    </source>
</evidence>
<proteinExistence type="predicted"/>
<sequence>MRIKTREDQIQGRLNLGRSNRTRSKLGWIKINIDQNEGRTKLKLGYIKTAGDQNRGRSKATKIRRKEDRNQGRLNLGQNHRRSKSE</sequence>
<organism evidence="2 3">
    <name type="scientific">Ascaris lumbricoides</name>
    <name type="common">Giant roundworm</name>
    <dbReference type="NCBI Taxonomy" id="6252"/>
    <lineage>
        <taxon>Eukaryota</taxon>
        <taxon>Metazoa</taxon>
        <taxon>Ecdysozoa</taxon>
        <taxon>Nematoda</taxon>
        <taxon>Chromadorea</taxon>
        <taxon>Rhabditida</taxon>
        <taxon>Spirurina</taxon>
        <taxon>Ascaridomorpha</taxon>
        <taxon>Ascaridoidea</taxon>
        <taxon>Ascarididae</taxon>
        <taxon>Ascaris</taxon>
    </lineage>
</organism>
<feature type="region of interest" description="Disordered" evidence="1">
    <location>
        <begin position="48"/>
        <end position="86"/>
    </location>
</feature>
<reference evidence="3" key="1">
    <citation type="submission" date="2017-02" db="UniProtKB">
        <authorList>
            <consortium name="WormBaseParasite"/>
        </authorList>
    </citation>
    <scope>IDENTIFICATION</scope>
</reference>
<keyword evidence="2" id="KW-1185">Reference proteome</keyword>
<dbReference type="WBParaSite" id="ALUE_0000935801-mRNA-1">
    <property type="protein sequence ID" value="ALUE_0000935801-mRNA-1"/>
    <property type="gene ID" value="ALUE_0000935801"/>
</dbReference>
<dbReference type="Proteomes" id="UP000036681">
    <property type="component" value="Unplaced"/>
</dbReference>
<evidence type="ECO:0000313" key="2">
    <source>
        <dbReference type="Proteomes" id="UP000036681"/>
    </source>
</evidence>